<accession>A0A447IIL3</accession>
<evidence type="ECO:0008006" key="5">
    <source>
        <dbReference type="Google" id="ProtNLM"/>
    </source>
</evidence>
<dbReference type="RefSeq" id="WP_126153062.1">
    <property type="nucleotide sequence ID" value="NZ_UZWE01000019.1"/>
</dbReference>
<proteinExistence type="predicted"/>
<keyword evidence="1" id="KW-1133">Transmembrane helix</keyword>
<evidence type="ECO:0000313" key="4">
    <source>
        <dbReference type="Proteomes" id="UP000270743"/>
    </source>
</evidence>
<keyword evidence="1" id="KW-0472">Membrane</keyword>
<reference evidence="3 4" key="1">
    <citation type="submission" date="2018-12" db="EMBL/GenBank/DDBJ databases">
        <authorList>
            <person name="Criscuolo A."/>
        </authorList>
    </citation>
    <scope>NUCLEOTIDE SEQUENCE [LARGE SCALE GENOMIC DNA]</scope>
    <source>
        <strain evidence="3">ACIP1116241</strain>
    </source>
</reference>
<dbReference type="Proteomes" id="UP000270743">
    <property type="component" value="Unassembled WGS sequence"/>
</dbReference>
<feature type="chain" id="PRO_5019428507" description="PEP-CTERM protein-sorting domain-containing protein" evidence="2">
    <location>
        <begin position="25"/>
        <end position="223"/>
    </location>
</feature>
<feature type="transmembrane region" description="Helical" evidence="1">
    <location>
        <begin position="198"/>
        <end position="217"/>
    </location>
</feature>
<sequence>MFNPILRAAAPLLALAVLSAPVSAASVIVNGTFDNNTTGWTGSYSTRIADPWIDTGSYYFPGAGPTHSISQDYALSTEERAKTQTGRLGYAFSADMFGWHGQRDYSILSVSFFDSANTLMGFAALDTRDIYPDTGMPWDLFIYAGGKYYQELTGFLPTGTTLLRFAIDSVRVGGGTNNDGYIDNASFVLTDMPAPAPVPLPATLPLLAAGVVGMGALRRRKTR</sequence>
<evidence type="ECO:0000313" key="3">
    <source>
        <dbReference type="EMBL" id="VDS07355.1"/>
    </source>
</evidence>
<organism evidence="3 4">
    <name type="scientific">Paracoccus haematequi</name>
    <dbReference type="NCBI Taxonomy" id="2491866"/>
    <lineage>
        <taxon>Bacteria</taxon>
        <taxon>Pseudomonadati</taxon>
        <taxon>Pseudomonadota</taxon>
        <taxon>Alphaproteobacteria</taxon>
        <taxon>Rhodobacterales</taxon>
        <taxon>Paracoccaceae</taxon>
        <taxon>Paracoccus</taxon>
    </lineage>
</organism>
<keyword evidence="2" id="KW-0732">Signal</keyword>
<protein>
    <recommendedName>
        <fullName evidence="5">PEP-CTERM protein-sorting domain-containing protein</fullName>
    </recommendedName>
</protein>
<evidence type="ECO:0000256" key="1">
    <source>
        <dbReference type="SAM" id="Phobius"/>
    </source>
</evidence>
<dbReference type="EMBL" id="UZWE01000019">
    <property type="protein sequence ID" value="VDS07355.1"/>
    <property type="molecule type" value="Genomic_DNA"/>
</dbReference>
<name>A0A447IIL3_9RHOB</name>
<feature type="signal peptide" evidence="2">
    <location>
        <begin position="1"/>
        <end position="24"/>
    </location>
</feature>
<keyword evidence="4" id="KW-1185">Reference proteome</keyword>
<dbReference type="AlphaFoldDB" id="A0A447IIL3"/>
<evidence type="ECO:0000256" key="2">
    <source>
        <dbReference type="SAM" id="SignalP"/>
    </source>
</evidence>
<gene>
    <name evidence="3" type="ORF">PARHAE_00531</name>
</gene>
<keyword evidence="1" id="KW-0812">Transmembrane</keyword>
<dbReference type="OrthoDB" id="345880at2"/>